<evidence type="ECO:0000313" key="2">
    <source>
        <dbReference type="EMBL" id="MBB2985565.1"/>
    </source>
</evidence>
<protein>
    <submittedName>
        <fullName evidence="2">Sugar-specific transcriptional regulator TrmB</fullName>
    </submittedName>
</protein>
<dbReference type="InterPro" id="IPR002831">
    <property type="entry name" value="Tscrpt_reg_TrmB_N"/>
</dbReference>
<dbReference type="SMART" id="SM00421">
    <property type="entry name" value="HTH_LUXR"/>
    <property type="match status" value="1"/>
</dbReference>
<dbReference type="SUPFAM" id="SSF46894">
    <property type="entry name" value="C-terminal effector domain of the bipartite response regulators"/>
    <property type="match status" value="1"/>
</dbReference>
<reference evidence="2 3" key="1">
    <citation type="submission" date="2020-08" db="EMBL/GenBank/DDBJ databases">
        <title>Genomic Encyclopedia of Type Strains, Phase IV (KMG-V): Genome sequencing to study the core and pangenomes of soil and plant-associated prokaryotes.</title>
        <authorList>
            <person name="Whitman W."/>
        </authorList>
    </citation>
    <scope>NUCLEOTIDE SEQUENCE [LARGE SCALE GENOMIC DNA]</scope>
    <source>
        <strain evidence="2 3">B3ACCR2</strain>
    </source>
</reference>
<dbReference type="Proteomes" id="UP000590811">
    <property type="component" value="Unassembled WGS sequence"/>
</dbReference>
<dbReference type="PANTHER" id="PTHR34293">
    <property type="entry name" value="HTH-TYPE TRANSCRIPTIONAL REGULATOR TRMBL2"/>
    <property type="match status" value="1"/>
</dbReference>
<gene>
    <name evidence="2" type="ORF">FHW14_000714</name>
</gene>
<evidence type="ECO:0000313" key="3">
    <source>
        <dbReference type="Proteomes" id="UP000590811"/>
    </source>
</evidence>
<accession>A0A839PU58</accession>
<dbReference type="InterPro" id="IPR051797">
    <property type="entry name" value="TrmB-like"/>
</dbReference>
<feature type="domain" description="HTH luxR-type" evidence="1">
    <location>
        <begin position="263"/>
        <end position="320"/>
    </location>
</feature>
<dbReference type="PANTHER" id="PTHR34293:SF1">
    <property type="entry name" value="HTH-TYPE TRANSCRIPTIONAL REGULATOR TRMBL2"/>
    <property type="match status" value="1"/>
</dbReference>
<organism evidence="2 3">
    <name type="scientific">Terracoccus luteus</name>
    <dbReference type="NCBI Taxonomy" id="53356"/>
    <lineage>
        <taxon>Bacteria</taxon>
        <taxon>Bacillati</taxon>
        <taxon>Actinomycetota</taxon>
        <taxon>Actinomycetes</taxon>
        <taxon>Micrococcales</taxon>
        <taxon>Intrasporangiaceae</taxon>
        <taxon>Terracoccus</taxon>
    </lineage>
</organism>
<dbReference type="GO" id="GO:0003677">
    <property type="term" value="F:DNA binding"/>
    <property type="evidence" value="ECO:0007669"/>
    <property type="project" value="InterPro"/>
</dbReference>
<dbReference type="InterPro" id="IPR036390">
    <property type="entry name" value="WH_DNA-bd_sf"/>
</dbReference>
<proteinExistence type="predicted"/>
<dbReference type="SUPFAM" id="SSF46785">
    <property type="entry name" value="Winged helix' DNA-binding domain"/>
    <property type="match status" value="1"/>
</dbReference>
<dbReference type="GO" id="GO:0006355">
    <property type="term" value="P:regulation of DNA-templated transcription"/>
    <property type="evidence" value="ECO:0007669"/>
    <property type="project" value="InterPro"/>
</dbReference>
<dbReference type="Pfam" id="PF01978">
    <property type="entry name" value="TrmB"/>
    <property type="match status" value="1"/>
</dbReference>
<dbReference type="Gene3D" id="1.10.10.10">
    <property type="entry name" value="Winged helix-like DNA-binding domain superfamily/Winged helix DNA-binding domain"/>
    <property type="match status" value="2"/>
</dbReference>
<dbReference type="EMBL" id="JACHVT010000002">
    <property type="protein sequence ID" value="MBB2985565.1"/>
    <property type="molecule type" value="Genomic_DNA"/>
</dbReference>
<dbReference type="InterPro" id="IPR036388">
    <property type="entry name" value="WH-like_DNA-bd_sf"/>
</dbReference>
<comment type="caution">
    <text evidence="2">The sequence shown here is derived from an EMBL/GenBank/DDBJ whole genome shotgun (WGS) entry which is preliminary data.</text>
</comment>
<dbReference type="AlphaFoldDB" id="A0A839PU58"/>
<evidence type="ECO:0000259" key="1">
    <source>
        <dbReference type="SMART" id="SM00421"/>
    </source>
</evidence>
<sequence length="329" mass="35097">MLEAIGLDEQEEAVYGLLVTLGSETAGDLGRRLGMPVGEVETALRALERHGLVARPVGRPEALGGRWMAAPPAVALRALVNERRHGLEQAEVGVARLMAAFRSDAPASELHELVEIIVGAEAVGQRFRQIQLGAVRTVDALVTSTPVAVTGEENDAEETATGRGVRYRVVLERESLEAPGAIATVTWGLGRDTLVRVADRVPTKLLVTDGEAAMVPLLTDGSDPSALFVRASGLLAPLQALFEAVWDAAVPLHLVDGRVVEQPEGPDELDLRILSLLLAGLTDSAVAKALDLGLRTVQRRVSGLLDRAGVTSRLQLGWQARERGWVTRP</sequence>
<dbReference type="InterPro" id="IPR000792">
    <property type="entry name" value="Tscrpt_reg_LuxR_C"/>
</dbReference>
<name>A0A839PU58_9MICO</name>
<dbReference type="InterPro" id="IPR016032">
    <property type="entry name" value="Sig_transdc_resp-reg_C-effctor"/>
</dbReference>
<dbReference type="RefSeq" id="WP_184508271.1">
    <property type="nucleotide sequence ID" value="NZ_JACHVT010000002.1"/>
</dbReference>